<dbReference type="WBParaSite" id="SPAL_0001493600.1">
    <property type="protein sequence ID" value="SPAL_0001493600.1"/>
    <property type="gene ID" value="SPAL_0001493600"/>
</dbReference>
<evidence type="ECO:0000313" key="3">
    <source>
        <dbReference type="WBParaSite" id="SPAL_0001493600.1"/>
    </source>
</evidence>
<keyword evidence="1" id="KW-1133">Transmembrane helix</keyword>
<keyword evidence="1" id="KW-0472">Membrane</keyword>
<keyword evidence="1" id="KW-0812">Transmembrane</keyword>
<feature type="transmembrane region" description="Helical" evidence="1">
    <location>
        <begin position="6"/>
        <end position="22"/>
    </location>
</feature>
<proteinExistence type="predicted"/>
<organism evidence="2 3">
    <name type="scientific">Strongyloides papillosus</name>
    <name type="common">Intestinal threadworm</name>
    <dbReference type="NCBI Taxonomy" id="174720"/>
    <lineage>
        <taxon>Eukaryota</taxon>
        <taxon>Metazoa</taxon>
        <taxon>Ecdysozoa</taxon>
        <taxon>Nematoda</taxon>
        <taxon>Chromadorea</taxon>
        <taxon>Rhabditida</taxon>
        <taxon>Tylenchina</taxon>
        <taxon>Panagrolaimomorpha</taxon>
        <taxon>Strongyloidoidea</taxon>
        <taxon>Strongyloididae</taxon>
        <taxon>Strongyloides</taxon>
    </lineage>
</organism>
<protein>
    <submittedName>
        <fullName evidence="3">ZP domain-containing protein</fullName>
    </submittedName>
</protein>
<accession>A0A0N5CAL5</accession>
<sequence>MVFENIVVFLFIITFGIIDVGVQCKREQLYITGQINCHDRHPTKIHVGIYQKTFLKRYYLLSEMSCRCGEYFAINATESRISARNKYFTMGKFIRPMPIVVLTYDYTYVNIICKVRAKVYLPKECKDGKHFGKIYQLNAVDISNVAYEEMDCHRIRRWSTIRKKSSYSIDRSRFSTRF</sequence>
<evidence type="ECO:0000313" key="2">
    <source>
        <dbReference type="Proteomes" id="UP000046392"/>
    </source>
</evidence>
<keyword evidence="2" id="KW-1185">Reference proteome</keyword>
<evidence type="ECO:0000256" key="1">
    <source>
        <dbReference type="SAM" id="Phobius"/>
    </source>
</evidence>
<reference evidence="3" key="1">
    <citation type="submission" date="2017-02" db="UniProtKB">
        <authorList>
            <consortium name="WormBaseParasite"/>
        </authorList>
    </citation>
    <scope>IDENTIFICATION</scope>
</reference>
<name>A0A0N5CAL5_STREA</name>
<dbReference type="Proteomes" id="UP000046392">
    <property type="component" value="Unplaced"/>
</dbReference>
<dbReference type="AlphaFoldDB" id="A0A0N5CAL5"/>